<dbReference type="Proteomes" id="UP000245119">
    <property type="component" value="Linkage Group LG4"/>
</dbReference>
<dbReference type="EMBL" id="PZQS01000004">
    <property type="protein sequence ID" value="PVD32659.1"/>
    <property type="molecule type" value="Genomic_DNA"/>
</dbReference>
<reference evidence="1 2" key="1">
    <citation type="submission" date="2018-04" db="EMBL/GenBank/DDBJ databases">
        <title>The genome of golden apple snail Pomacea canaliculata provides insight into stress tolerance and invasive adaptation.</title>
        <authorList>
            <person name="Liu C."/>
            <person name="Liu B."/>
            <person name="Ren Y."/>
            <person name="Zhang Y."/>
            <person name="Wang H."/>
            <person name="Li S."/>
            <person name="Jiang F."/>
            <person name="Yin L."/>
            <person name="Zhang G."/>
            <person name="Qian W."/>
            <person name="Fan W."/>
        </authorList>
    </citation>
    <scope>NUCLEOTIDE SEQUENCE [LARGE SCALE GENOMIC DNA]</scope>
    <source>
        <strain evidence="1">SZHN2017</strain>
        <tissue evidence="1">Muscle</tissue>
    </source>
</reference>
<organism evidence="1 2">
    <name type="scientific">Pomacea canaliculata</name>
    <name type="common">Golden apple snail</name>
    <dbReference type="NCBI Taxonomy" id="400727"/>
    <lineage>
        <taxon>Eukaryota</taxon>
        <taxon>Metazoa</taxon>
        <taxon>Spiralia</taxon>
        <taxon>Lophotrochozoa</taxon>
        <taxon>Mollusca</taxon>
        <taxon>Gastropoda</taxon>
        <taxon>Caenogastropoda</taxon>
        <taxon>Architaenioglossa</taxon>
        <taxon>Ampullarioidea</taxon>
        <taxon>Ampullariidae</taxon>
        <taxon>Pomacea</taxon>
    </lineage>
</organism>
<comment type="caution">
    <text evidence="1">The sequence shown here is derived from an EMBL/GenBank/DDBJ whole genome shotgun (WGS) entry which is preliminary data.</text>
</comment>
<accession>A0A2T7PGW2</accession>
<keyword evidence="2" id="KW-1185">Reference proteome</keyword>
<dbReference type="AlphaFoldDB" id="A0A2T7PGW2"/>
<evidence type="ECO:0000313" key="1">
    <source>
        <dbReference type="EMBL" id="PVD32659.1"/>
    </source>
</evidence>
<sequence>MSRFFRKIFFPEKTVLTRKQPRTIMVITSSTNQGPPSFQTTLIGRCKLEVMSWAGGYPPV</sequence>
<evidence type="ECO:0000313" key="2">
    <source>
        <dbReference type="Proteomes" id="UP000245119"/>
    </source>
</evidence>
<proteinExistence type="predicted"/>
<gene>
    <name evidence="1" type="ORF">C0Q70_08104</name>
</gene>
<protein>
    <submittedName>
        <fullName evidence="1">Uncharacterized protein</fullName>
    </submittedName>
</protein>
<name>A0A2T7PGW2_POMCA</name>